<name>A0A0B4XKP0_9GAMM</name>
<feature type="modified residue" description="4-aspartylphosphate" evidence="2">
    <location>
        <position position="57"/>
    </location>
</feature>
<dbReference type="GO" id="GO:0000160">
    <property type="term" value="P:phosphorelay signal transduction system"/>
    <property type="evidence" value="ECO:0007669"/>
    <property type="project" value="InterPro"/>
</dbReference>
<dbReference type="AlphaFoldDB" id="A0A0B4XKP0"/>
<evidence type="ECO:0000313" key="5">
    <source>
        <dbReference type="EMBL" id="AJD47666.1"/>
    </source>
</evidence>
<dbReference type="Proteomes" id="UP000006764">
    <property type="component" value="Chromosome"/>
</dbReference>
<organism evidence="5 6">
    <name type="scientific">Isoalcanivorax pacificus W11-5</name>
    <dbReference type="NCBI Taxonomy" id="391936"/>
    <lineage>
        <taxon>Bacteria</taxon>
        <taxon>Pseudomonadati</taxon>
        <taxon>Pseudomonadota</taxon>
        <taxon>Gammaproteobacteria</taxon>
        <taxon>Oceanospirillales</taxon>
        <taxon>Alcanivoracaceae</taxon>
        <taxon>Isoalcanivorax</taxon>
    </lineage>
</organism>
<accession>A0A0B4XKP0</accession>
<dbReference type="SUPFAM" id="SSF52172">
    <property type="entry name" value="CheY-like"/>
    <property type="match status" value="1"/>
</dbReference>
<feature type="compositionally biased region" description="Basic and acidic residues" evidence="3">
    <location>
        <begin position="182"/>
        <end position="192"/>
    </location>
</feature>
<dbReference type="OrthoDB" id="9802426at2"/>
<evidence type="ECO:0000256" key="1">
    <source>
        <dbReference type="ARBA" id="ARBA00022553"/>
    </source>
</evidence>
<dbReference type="GO" id="GO:0043565">
    <property type="term" value="F:sequence-specific DNA binding"/>
    <property type="evidence" value="ECO:0007669"/>
    <property type="project" value="InterPro"/>
</dbReference>
<feature type="domain" description="Response regulatory" evidence="4">
    <location>
        <begin position="7"/>
        <end position="122"/>
    </location>
</feature>
<dbReference type="PROSITE" id="PS50110">
    <property type="entry name" value="RESPONSE_REGULATORY"/>
    <property type="match status" value="1"/>
</dbReference>
<dbReference type="InterPro" id="IPR002197">
    <property type="entry name" value="HTH_Fis"/>
</dbReference>
<evidence type="ECO:0000313" key="6">
    <source>
        <dbReference type="Proteomes" id="UP000006764"/>
    </source>
</evidence>
<dbReference type="Pfam" id="PF02954">
    <property type="entry name" value="HTH_8"/>
    <property type="match status" value="1"/>
</dbReference>
<dbReference type="PANTHER" id="PTHR44591:SF3">
    <property type="entry name" value="RESPONSE REGULATORY DOMAIN-CONTAINING PROTEIN"/>
    <property type="match status" value="1"/>
</dbReference>
<dbReference type="InterPro" id="IPR001789">
    <property type="entry name" value="Sig_transdc_resp-reg_receiver"/>
</dbReference>
<dbReference type="InterPro" id="IPR011006">
    <property type="entry name" value="CheY-like_superfamily"/>
</dbReference>
<dbReference type="EMBL" id="CP004387">
    <property type="protein sequence ID" value="AJD47666.1"/>
    <property type="molecule type" value="Genomic_DNA"/>
</dbReference>
<reference evidence="5 6" key="1">
    <citation type="journal article" date="2012" name="J. Bacteriol.">
        <title>Genome sequence of an alkane-degrading bacterium, Alcanivorax pacificus type strain W11-5, isolated from deep sea sediment.</title>
        <authorList>
            <person name="Lai Q."/>
            <person name="Shao Z."/>
        </authorList>
    </citation>
    <scope>NUCLEOTIDE SEQUENCE [LARGE SCALE GENOMIC DNA]</scope>
    <source>
        <strain evidence="5 6">W11-5</strain>
    </source>
</reference>
<keyword evidence="6" id="KW-1185">Reference proteome</keyword>
<feature type="region of interest" description="Disordered" evidence="3">
    <location>
        <begin position="171"/>
        <end position="192"/>
    </location>
</feature>
<evidence type="ECO:0000256" key="3">
    <source>
        <dbReference type="SAM" id="MobiDB-lite"/>
    </source>
</evidence>
<dbReference type="Gene3D" id="3.40.50.2300">
    <property type="match status" value="1"/>
</dbReference>
<evidence type="ECO:0000259" key="4">
    <source>
        <dbReference type="PROSITE" id="PS50110"/>
    </source>
</evidence>
<evidence type="ECO:0000256" key="2">
    <source>
        <dbReference type="PROSITE-ProRule" id="PRU00169"/>
    </source>
</evidence>
<dbReference type="KEGG" id="apac:S7S_06250"/>
<dbReference type="RefSeq" id="WP_008739775.1">
    <property type="nucleotide sequence ID" value="NZ_CP004387.1"/>
</dbReference>
<dbReference type="SMART" id="SM00448">
    <property type="entry name" value="REC"/>
    <property type="match status" value="1"/>
</dbReference>
<dbReference type="Pfam" id="PF00072">
    <property type="entry name" value="Response_reg"/>
    <property type="match status" value="1"/>
</dbReference>
<dbReference type="STRING" id="391936.S7S_06250"/>
<dbReference type="Gene3D" id="1.10.10.60">
    <property type="entry name" value="Homeodomain-like"/>
    <property type="match status" value="1"/>
</dbReference>
<dbReference type="InterPro" id="IPR050595">
    <property type="entry name" value="Bact_response_regulator"/>
</dbReference>
<dbReference type="PANTHER" id="PTHR44591">
    <property type="entry name" value="STRESS RESPONSE REGULATOR PROTEIN 1"/>
    <property type="match status" value="1"/>
</dbReference>
<keyword evidence="5" id="KW-0238">DNA-binding</keyword>
<sequence length="192" mass="20899">MSTHAHSILIVEDDDALRTQLQRALGRRDWHCHAADSVDACLALLPALATLDAAILDLNLGHDNGLTLITPVLARFPACRVLVLTGYGSIPSAVAATRRGAHNYLTKPASLADILAALGDNTPEQTPLLPDAPPSLERLEWEHIQRVLDDHDGNISAAARTLGIHRRTLQRRLKKRPSASDYARDRQSGQAH</sequence>
<dbReference type="PRINTS" id="PR01590">
    <property type="entry name" value="HTHFIS"/>
</dbReference>
<proteinExistence type="predicted"/>
<dbReference type="HOGENOM" id="CLU_000445_69_6_6"/>
<gene>
    <name evidence="5" type="ORF">S7S_06250</name>
</gene>
<keyword evidence="1 2" id="KW-0597">Phosphoprotein</keyword>
<protein>
    <submittedName>
        <fullName evidence="5">DNA-binding response regulator</fullName>
    </submittedName>
</protein>